<dbReference type="Gene3D" id="3.10.20.90">
    <property type="entry name" value="Phosphatidylinositol 3-kinase Catalytic Subunit, Chain A, domain 1"/>
    <property type="match status" value="1"/>
</dbReference>
<name>R7TEM3_CAPTE</name>
<dbReference type="SUPFAM" id="SSF54236">
    <property type="entry name" value="Ubiquitin-like"/>
    <property type="match status" value="1"/>
</dbReference>
<keyword evidence="1 4" id="KW-1017">Isopeptide bond</keyword>
<comment type="subunit">
    <text evidence="4">Forms a conjugate with ATG5.</text>
</comment>
<keyword evidence="2 4" id="KW-0833">Ubl conjugation pathway</keyword>
<dbReference type="Pfam" id="PF04110">
    <property type="entry name" value="APG12"/>
    <property type="match status" value="1"/>
</dbReference>
<evidence type="ECO:0000256" key="1">
    <source>
        <dbReference type="ARBA" id="ARBA00022499"/>
    </source>
</evidence>
<feature type="region of interest" description="Disordered" evidence="5">
    <location>
        <begin position="1"/>
        <end position="39"/>
    </location>
</feature>
<dbReference type="EnsemblMetazoa" id="CapteT182898">
    <property type="protein sequence ID" value="CapteP182898"/>
    <property type="gene ID" value="CapteG182898"/>
</dbReference>
<dbReference type="InterPro" id="IPR007242">
    <property type="entry name" value="Atg12"/>
</dbReference>
<reference evidence="7" key="3">
    <citation type="submission" date="2015-06" db="UniProtKB">
        <authorList>
            <consortium name="EnsemblMetazoa"/>
        </authorList>
    </citation>
    <scope>IDENTIFICATION</scope>
</reference>
<dbReference type="PANTHER" id="PTHR13385:SF0">
    <property type="entry name" value="UBIQUITIN-LIKE PROTEIN ATG12"/>
    <property type="match status" value="1"/>
</dbReference>
<dbReference type="EMBL" id="KB310235">
    <property type="protein sequence ID" value="ELT92179.1"/>
    <property type="molecule type" value="Genomic_DNA"/>
</dbReference>
<comment type="similarity">
    <text evidence="4">Belongs to the ATG12 family.</text>
</comment>
<reference evidence="6 8" key="2">
    <citation type="journal article" date="2013" name="Nature">
        <title>Insights into bilaterian evolution from three spiralian genomes.</title>
        <authorList>
            <person name="Simakov O."/>
            <person name="Marletaz F."/>
            <person name="Cho S.J."/>
            <person name="Edsinger-Gonzales E."/>
            <person name="Havlak P."/>
            <person name="Hellsten U."/>
            <person name="Kuo D.H."/>
            <person name="Larsson T."/>
            <person name="Lv J."/>
            <person name="Arendt D."/>
            <person name="Savage R."/>
            <person name="Osoegawa K."/>
            <person name="de Jong P."/>
            <person name="Grimwood J."/>
            <person name="Chapman J.A."/>
            <person name="Shapiro H."/>
            <person name="Aerts A."/>
            <person name="Otillar R.P."/>
            <person name="Terry A.Y."/>
            <person name="Boore J.L."/>
            <person name="Grigoriev I.V."/>
            <person name="Lindberg D.R."/>
            <person name="Seaver E.C."/>
            <person name="Weisblat D.A."/>
            <person name="Putnam N.H."/>
            <person name="Rokhsar D.S."/>
        </authorList>
    </citation>
    <scope>NUCLEOTIDE SEQUENCE</scope>
    <source>
        <strain evidence="6 8">I ESC-2004</strain>
    </source>
</reference>
<reference evidence="8" key="1">
    <citation type="submission" date="2012-12" db="EMBL/GenBank/DDBJ databases">
        <authorList>
            <person name="Hellsten U."/>
            <person name="Grimwood J."/>
            <person name="Chapman J.A."/>
            <person name="Shapiro H."/>
            <person name="Aerts A."/>
            <person name="Otillar R.P."/>
            <person name="Terry A.Y."/>
            <person name="Boore J.L."/>
            <person name="Simakov O."/>
            <person name="Marletaz F."/>
            <person name="Cho S.-J."/>
            <person name="Edsinger-Gonzales E."/>
            <person name="Havlak P."/>
            <person name="Kuo D.-H."/>
            <person name="Larsson T."/>
            <person name="Lv J."/>
            <person name="Arendt D."/>
            <person name="Savage R."/>
            <person name="Osoegawa K."/>
            <person name="de Jong P."/>
            <person name="Lindberg D.R."/>
            <person name="Seaver E.C."/>
            <person name="Weisblat D.A."/>
            <person name="Putnam N.H."/>
            <person name="Grigoriev I.V."/>
            <person name="Rokhsar D.S."/>
        </authorList>
    </citation>
    <scope>NUCLEOTIDE SEQUENCE</scope>
    <source>
        <strain evidence="8">I ESC-2004</strain>
    </source>
</reference>
<gene>
    <name evidence="6" type="ORF">CAPTEDRAFT_182898</name>
</gene>
<dbReference type="CDD" id="cd01612">
    <property type="entry name" value="Ubl_ATG12"/>
    <property type="match status" value="1"/>
</dbReference>
<dbReference type="GO" id="GO:0034045">
    <property type="term" value="C:phagophore assembly site membrane"/>
    <property type="evidence" value="ECO:0007669"/>
    <property type="project" value="TreeGrafter"/>
</dbReference>
<evidence type="ECO:0000256" key="5">
    <source>
        <dbReference type="SAM" id="MobiDB-lite"/>
    </source>
</evidence>
<dbReference type="AlphaFoldDB" id="R7TEM3"/>
<dbReference type="FunFam" id="3.10.20.90:FF:000150">
    <property type="entry name" value="Ubiquitin-like protein ATG12"/>
    <property type="match status" value="1"/>
</dbReference>
<proteinExistence type="inferred from homology"/>
<dbReference type="EMBL" id="AMQN01002880">
    <property type="status" value="NOT_ANNOTATED_CDS"/>
    <property type="molecule type" value="Genomic_DNA"/>
</dbReference>
<evidence type="ECO:0000313" key="8">
    <source>
        <dbReference type="Proteomes" id="UP000014760"/>
    </source>
</evidence>
<dbReference type="GO" id="GO:0061723">
    <property type="term" value="P:glycophagy"/>
    <property type="evidence" value="ECO:0007669"/>
    <property type="project" value="TreeGrafter"/>
</dbReference>
<keyword evidence="8" id="KW-1185">Reference proteome</keyword>
<evidence type="ECO:0000313" key="7">
    <source>
        <dbReference type="EnsemblMetazoa" id="CapteP182898"/>
    </source>
</evidence>
<feature type="compositionally biased region" description="Basic and acidic residues" evidence="5">
    <location>
        <begin position="11"/>
        <end position="22"/>
    </location>
</feature>
<organism evidence="6">
    <name type="scientific">Capitella teleta</name>
    <name type="common">Polychaete worm</name>
    <dbReference type="NCBI Taxonomy" id="283909"/>
    <lineage>
        <taxon>Eukaryota</taxon>
        <taxon>Metazoa</taxon>
        <taxon>Spiralia</taxon>
        <taxon>Lophotrochozoa</taxon>
        <taxon>Annelida</taxon>
        <taxon>Polychaeta</taxon>
        <taxon>Sedentaria</taxon>
        <taxon>Scolecida</taxon>
        <taxon>Capitellidae</taxon>
        <taxon>Capitella</taxon>
    </lineage>
</organism>
<dbReference type="GO" id="GO:0019776">
    <property type="term" value="F:Atg8-family ligase activity"/>
    <property type="evidence" value="ECO:0007669"/>
    <property type="project" value="TreeGrafter"/>
</dbReference>
<dbReference type="InterPro" id="IPR029071">
    <property type="entry name" value="Ubiquitin-like_domsf"/>
</dbReference>
<dbReference type="GO" id="GO:0097352">
    <property type="term" value="P:autophagosome maturation"/>
    <property type="evidence" value="ECO:0007669"/>
    <property type="project" value="TreeGrafter"/>
</dbReference>
<dbReference type="FunCoup" id="R7TEM3">
    <property type="interactions" value="914"/>
</dbReference>
<evidence type="ECO:0000256" key="4">
    <source>
        <dbReference type="RuleBase" id="RU361201"/>
    </source>
</evidence>
<dbReference type="GO" id="GO:0000045">
    <property type="term" value="P:autophagosome assembly"/>
    <property type="evidence" value="ECO:0007669"/>
    <property type="project" value="InterPro"/>
</dbReference>
<dbReference type="STRING" id="283909.R7TEM3"/>
<dbReference type="HOGENOM" id="CLU_106795_3_0_1"/>
<evidence type="ECO:0000313" key="6">
    <source>
        <dbReference type="EMBL" id="ELT92179.1"/>
    </source>
</evidence>
<dbReference type="Proteomes" id="UP000014760">
    <property type="component" value="Unassembled WGS sequence"/>
</dbReference>
<dbReference type="GO" id="GO:0000422">
    <property type="term" value="P:autophagy of mitochondrion"/>
    <property type="evidence" value="ECO:0007669"/>
    <property type="project" value="TreeGrafter"/>
</dbReference>
<sequence>MSESSHTSAAEGEHSGGGHGDSESVGSNSSSNTSSPAIQAKSKVDILLKATGDAPIIKQKKWTVDRSKKIGYVAVFVKKLLKIKPQESLFFYVSQSFAPALDTELGTIYDNFGADGKLILHYCKTQAWG</sequence>
<protein>
    <recommendedName>
        <fullName evidence="4">Ubiquitin-like protein ATG12</fullName>
    </recommendedName>
</protein>
<evidence type="ECO:0000256" key="2">
    <source>
        <dbReference type="ARBA" id="ARBA00022786"/>
    </source>
</evidence>
<comment type="function">
    <text evidence="4">Ubiquitin-like protein involved in autophagic vesicle formation.</text>
</comment>
<dbReference type="GO" id="GO:0000421">
    <property type="term" value="C:autophagosome membrane"/>
    <property type="evidence" value="ECO:0007669"/>
    <property type="project" value="TreeGrafter"/>
</dbReference>
<dbReference type="PANTHER" id="PTHR13385">
    <property type="entry name" value="AUTOPHAGY PROTEIN 12"/>
    <property type="match status" value="1"/>
</dbReference>
<dbReference type="GO" id="GO:0034727">
    <property type="term" value="P:piecemeal microautophagy of the nucleus"/>
    <property type="evidence" value="ECO:0007669"/>
    <property type="project" value="TreeGrafter"/>
</dbReference>
<dbReference type="OrthoDB" id="10003551at2759"/>
<keyword evidence="3 4" id="KW-0072">Autophagy</keyword>
<dbReference type="GO" id="GO:0034274">
    <property type="term" value="C:Atg12-Atg5-Atg16 complex"/>
    <property type="evidence" value="ECO:0007669"/>
    <property type="project" value="TreeGrafter"/>
</dbReference>
<evidence type="ECO:0000256" key="3">
    <source>
        <dbReference type="ARBA" id="ARBA00023006"/>
    </source>
</evidence>
<dbReference type="OMA" id="YAKTHAW"/>
<accession>R7TEM3</accession>
<feature type="compositionally biased region" description="Low complexity" evidence="5">
    <location>
        <begin position="23"/>
        <end position="35"/>
    </location>
</feature>